<dbReference type="EMBL" id="BK014692">
    <property type="protein sequence ID" value="DAD68135.1"/>
    <property type="molecule type" value="Genomic_DNA"/>
</dbReference>
<organism evidence="2">
    <name type="scientific">Siphoviridae sp. ctj495</name>
    <dbReference type="NCBI Taxonomy" id="2823592"/>
    <lineage>
        <taxon>Viruses</taxon>
        <taxon>Duplodnaviria</taxon>
        <taxon>Heunggongvirae</taxon>
        <taxon>Uroviricota</taxon>
        <taxon>Caudoviricetes</taxon>
    </lineage>
</organism>
<accession>A0A8S5LDV8</accession>
<feature type="domain" description="DUF7253" evidence="1">
    <location>
        <begin position="1"/>
        <end position="108"/>
    </location>
</feature>
<evidence type="ECO:0000259" key="1">
    <source>
        <dbReference type="Pfam" id="PF23911"/>
    </source>
</evidence>
<proteinExistence type="predicted"/>
<dbReference type="InterPro" id="IPR055677">
    <property type="entry name" value="DUF7253"/>
</dbReference>
<name>A0A8S5LDV8_9CAUD</name>
<sequence length="110" mass="12472">MAKFFGEIGFATQVQTEPGIWEDKIVEKQYYGDVFREARRFGSSDEILGSINLSNQISIIADGFLTDNIQNLKYVRWMGGLWKISYVELKFPRLVLELTGVYNGPTASSP</sequence>
<dbReference type="Pfam" id="PF23911">
    <property type="entry name" value="DUF7253"/>
    <property type="match status" value="1"/>
</dbReference>
<protein>
    <recommendedName>
        <fullName evidence="1">DUF7253 domain-containing protein</fullName>
    </recommendedName>
</protein>
<evidence type="ECO:0000313" key="2">
    <source>
        <dbReference type="EMBL" id="DAD68135.1"/>
    </source>
</evidence>
<reference evidence="2" key="1">
    <citation type="journal article" date="2021" name="Proc. Natl. Acad. Sci. U.S.A.">
        <title>A Catalog of Tens of Thousands of Viruses from Human Metagenomes Reveals Hidden Associations with Chronic Diseases.</title>
        <authorList>
            <person name="Tisza M.J."/>
            <person name="Buck C.B."/>
        </authorList>
    </citation>
    <scope>NUCLEOTIDE SEQUENCE</scope>
    <source>
        <strain evidence="2">Ctj495</strain>
    </source>
</reference>